<accession>A0A4R8PW30</accession>
<evidence type="ECO:0000256" key="1">
    <source>
        <dbReference type="SAM" id="MobiDB-lite"/>
    </source>
</evidence>
<dbReference type="Proteomes" id="UP000295083">
    <property type="component" value="Unassembled WGS sequence"/>
</dbReference>
<dbReference type="EMBL" id="QAPG01000834">
    <property type="protein sequence ID" value="TDZ28420.1"/>
    <property type="molecule type" value="Genomic_DNA"/>
</dbReference>
<protein>
    <submittedName>
        <fullName evidence="2">Uncharacterized protein</fullName>
    </submittedName>
</protein>
<organism evidence="2 3">
    <name type="scientific">Colletotrichum spinosum</name>
    <dbReference type="NCBI Taxonomy" id="1347390"/>
    <lineage>
        <taxon>Eukaryota</taxon>
        <taxon>Fungi</taxon>
        <taxon>Dikarya</taxon>
        <taxon>Ascomycota</taxon>
        <taxon>Pezizomycotina</taxon>
        <taxon>Sordariomycetes</taxon>
        <taxon>Hypocreomycetidae</taxon>
        <taxon>Glomerellales</taxon>
        <taxon>Glomerellaceae</taxon>
        <taxon>Colletotrichum</taxon>
        <taxon>Colletotrichum orbiculare species complex</taxon>
    </lineage>
</organism>
<gene>
    <name evidence="2" type="ORF">C8035_v007554</name>
</gene>
<reference evidence="2 3" key="1">
    <citation type="submission" date="2018-11" db="EMBL/GenBank/DDBJ databases">
        <title>Genome sequence and assembly of Colletotrichum spinosum.</title>
        <authorList>
            <person name="Gan P."/>
            <person name="Shirasu K."/>
        </authorList>
    </citation>
    <scope>NUCLEOTIDE SEQUENCE [LARGE SCALE GENOMIC DNA]</scope>
    <source>
        <strain evidence="2 3">CBS 515.97</strain>
    </source>
</reference>
<dbReference type="AlphaFoldDB" id="A0A4R8PW30"/>
<evidence type="ECO:0000313" key="2">
    <source>
        <dbReference type="EMBL" id="TDZ28420.1"/>
    </source>
</evidence>
<name>A0A4R8PW30_9PEZI</name>
<comment type="caution">
    <text evidence="2">The sequence shown here is derived from an EMBL/GenBank/DDBJ whole genome shotgun (WGS) entry which is preliminary data.</text>
</comment>
<keyword evidence="3" id="KW-1185">Reference proteome</keyword>
<feature type="region of interest" description="Disordered" evidence="1">
    <location>
        <begin position="172"/>
        <end position="219"/>
    </location>
</feature>
<proteinExistence type="predicted"/>
<feature type="compositionally biased region" description="Polar residues" evidence="1">
    <location>
        <begin position="205"/>
        <end position="219"/>
    </location>
</feature>
<evidence type="ECO:0000313" key="3">
    <source>
        <dbReference type="Proteomes" id="UP000295083"/>
    </source>
</evidence>
<sequence length="219" mass="25276">MYGPIDGPRLFSDLIEAYRQLDLHPLATLIWSYVRYRSPRNGMIDVTTTDDAPSDGWITMHVERPVDSMNEHSNKTKETPRLLAIEATVETFDHPGSGSSPRRCWRIKDFAGTNELEHLLSECYEDENFLFDYYDLTALLAKHEVQGNLEEMNREEWIELLIERGHAFRITPDNPWPPPMFEDHNEDEDEEARDGLMFEGDETPSGLQKSNLSSETEGI</sequence>